<protein>
    <submittedName>
        <fullName evidence="1">Uncharacterized protein</fullName>
    </submittedName>
</protein>
<reference evidence="1" key="1">
    <citation type="submission" date="2014-09" db="EMBL/GenBank/DDBJ databases">
        <authorList>
            <person name="Magalhaes I.L.F."/>
            <person name="Oliveira U."/>
            <person name="Santos F.R."/>
            <person name="Vidigal T.H.D.A."/>
            <person name="Brescovit A.D."/>
            <person name="Santos A.J."/>
        </authorList>
    </citation>
    <scope>NUCLEOTIDE SEQUENCE</scope>
    <source>
        <tissue evidence="1">Shoot tissue taken approximately 20 cm above the soil surface</tissue>
    </source>
</reference>
<organism evidence="1">
    <name type="scientific">Arundo donax</name>
    <name type="common">Giant reed</name>
    <name type="synonym">Donax arundinaceus</name>
    <dbReference type="NCBI Taxonomy" id="35708"/>
    <lineage>
        <taxon>Eukaryota</taxon>
        <taxon>Viridiplantae</taxon>
        <taxon>Streptophyta</taxon>
        <taxon>Embryophyta</taxon>
        <taxon>Tracheophyta</taxon>
        <taxon>Spermatophyta</taxon>
        <taxon>Magnoliopsida</taxon>
        <taxon>Liliopsida</taxon>
        <taxon>Poales</taxon>
        <taxon>Poaceae</taxon>
        <taxon>PACMAD clade</taxon>
        <taxon>Arundinoideae</taxon>
        <taxon>Arundineae</taxon>
        <taxon>Arundo</taxon>
    </lineage>
</organism>
<dbReference type="EMBL" id="GBRH01196944">
    <property type="protein sequence ID" value="JAE00952.1"/>
    <property type="molecule type" value="Transcribed_RNA"/>
</dbReference>
<reference evidence="1" key="2">
    <citation type="journal article" date="2015" name="Data Brief">
        <title>Shoot transcriptome of the giant reed, Arundo donax.</title>
        <authorList>
            <person name="Barrero R.A."/>
            <person name="Guerrero F.D."/>
            <person name="Moolhuijzen P."/>
            <person name="Goolsby J.A."/>
            <person name="Tidwell J."/>
            <person name="Bellgard S.E."/>
            <person name="Bellgard M.I."/>
        </authorList>
    </citation>
    <scope>NUCLEOTIDE SEQUENCE</scope>
    <source>
        <tissue evidence="1">Shoot tissue taken approximately 20 cm above the soil surface</tissue>
    </source>
</reference>
<accession>A0A0A9E1L6</accession>
<proteinExistence type="predicted"/>
<evidence type="ECO:0000313" key="1">
    <source>
        <dbReference type="EMBL" id="JAD92908.1"/>
    </source>
</evidence>
<dbReference type="AlphaFoldDB" id="A0A0A9E1L6"/>
<sequence length="58" mass="7009">MDGLPIMKMASVIRLMQQNACFHLVIARRSFAWDSLTVEMRWWWTCLQESDTLFFHFL</sequence>
<name>A0A0A9E1L6_ARUDO</name>
<dbReference type="EMBL" id="GBRH01204987">
    <property type="protein sequence ID" value="JAD92908.1"/>
    <property type="molecule type" value="Transcribed_RNA"/>
</dbReference>